<gene>
    <name evidence="13" type="ORF">SAMN05443633_103287</name>
</gene>
<dbReference type="Gene3D" id="2.170.130.10">
    <property type="entry name" value="TonB-dependent receptor, plug domain"/>
    <property type="match status" value="1"/>
</dbReference>
<dbReference type="PROSITE" id="PS52016">
    <property type="entry name" value="TONB_DEPENDENT_REC_3"/>
    <property type="match status" value="1"/>
</dbReference>
<comment type="similarity">
    <text evidence="8 9">Belongs to the TonB-dependent receptor family.</text>
</comment>
<proteinExistence type="inferred from homology"/>
<dbReference type="InterPro" id="IPR000531">
    <property type="entry name" value="Beta-barrel_TonB"/>
</dbReference>
<dbReference type="InterPro" id="IPR037066">
    <property type="entry name" value="Plug_dom_sf"/>
</dbReference>
<name>A0A1M4ZVX9_9FLAO</name>
<dbReference type="AlphaFoldDB" id="A0A1M4ZVX9"/>
<feature type="signal peptide" evidence="10">
    <location>
        <begin position="1"/>
        <end position="18"/>
    </location>
</feature>
<evidence type="ECO:0000256" key="9">
    <source>
        <dbReference type="RuleBase" id="RU003357"/>
    </source>
</evidence>
<evidence type="ECO:0000256" key="4">
    <source>
        <dbReference type="ARBA" id="ARBA00022692"/>
    </source>
</evidence>
<dbReference type="SUPFAM" id="SSF56935">
    <property type="entry name" value="Porins"/>
    <property type="match status" value="1"/>
</dbReference>
<evidence type="ECO:0000259" key="12">
    <source>
        <dbReference type="Pfam" id="PF07715"/>
    </source>
</evidence>
<evidence type="ECO:0000256" key="3">
    <source>
        <dbReference type="ARBA" id="ARBA00022452"/>
    </source>
</evidence>
<evidence type="ECO:0000256" key="2">
    <source>
        <dbReference type="ARBA" id="ARBA00022448"/>
    </source>
</evidence>
<dbReference type="InterPro" id="IPR039426">
    <property type="entry name" value="TonB-dep_rcpt-like"/>
</dbReference>
<keyword evidence="10" id="KW-0732">Signal</keyword>
<protein>
    <submittedName>
        <fullName evidence="13">TonB-linked outer membrane protein, SusC/RagA family</fullName>
    </submittedName>
</protein>
<keyword evidence="3 8" id="KW-1134">Transmembrane beta strand</keyword>
<keyword evidence="2 8" id="KW-0813">Transport</keyword>
<evidence type="ECO:0000256" key="7">
    <source>
        <dbReference type="ARBA" id="ARBA00023237"/>
    </source>
</evidence>
<keyword evidence="6 8" id="KW-0472">Membrane</keyword>
<sequence>MKKLTASVFLVVVSSSFALVKAQDSTKIKTQDISEVIITGPMNIKKKIDQQTSSAAVINNAELTQANNQNAVQSLTGKVAGLNISQTNSSVNGTFDIKIRSSKTLTGSTTPLIVIDGVKSTAAIFQQLPSDMIESQTILKGMQAAALYGSDGVNGAIIVTTRKGTSGKKVRITLNSGVEFENIAFVPTRQKKYGQGWYGERIHVENGAWGPAYSDPAYAGQELPVGIPLYDVDGDGQISINGNNGNYPLNDITASKYFKDAPLDKDNVKNFFQTGTALTNSLTIASGDANAYSALSLTRQDREFIVMDDTSKKTTAMFKGGFKKDKWTLDGVATITSISTKQTNGDIYPTLLHTASEIDPTAWKDFNNNDRAYTWNMYYSNPYWHIKHNRANSKSTIINGTVNLSYKLNDHITISDNGSVQYVVGDGLAYRDAYSGTSEGIAGVAAITSAYSQNNSISRVIYNDFMVDFDYDLTSDLNLKFLAGFNTQENYTKITSAGGSILNIPGIYTVWNVSTPTQPYNLSNARTLFRKNGLFGNLDLAYKDYLNFNATIRGDWSSKFLNSNSSFSSDYQYWYPSFGVSFNVKNAFLKEVNPQALSRFVVKGSWTRVGGDDPIGAYSIEDTAVLGAGYPYASGPLSFVNNASPTAFDVKPQFITSVEFNLGLGFFKDRLTLDVNAFQNDTKDLITFQTTSSASGINFKRINVGQIRSRGIEIELGATPIKTSDFRWDLRASYYADTQEVLELPDGQDEVALYSAGNVGIYAIKGEKYPVIKGTGYIRDPQGRIVIDQATGDPLYSNKFIELGNANPKYVLTFNTNLKYKNWGLYASMDFRTGHKLFAESMQRLAWGGYLESSAEFDRTQGGYVIPNSVYLNSAGQYVANTSIKSGGTSYADLPSYYGGVYQNIAENFVIDATAFKVRELGINYTLGKDTAKSIGIEGLTFGVYARNPFRVFSKENKGYVDPETSVGSGSNVYGVASQSQYPTTRVIGFNTVINF</sequence>
<evidence type="ECO:0000313" key="14">
    <source>
        <dbReference type="Proteomes" id="UP000184518"/>
    </source>
</evidence>
<dbReference type="InterPro" id="IPR023996">
    <property type="entry name" value="TonB-dep_OMP_SusC/RagA"/>
</dbReference>
<evidence type="ECO:0000259" key="11">
    <source>
        <dbReference type="Pfam" id="PF00593"/>
    </source>
</evidence>
<organism evidence="13 14">
    <name type="scientific">Chryseobacterium arachidis</name>
    <dbReference type="NCBI Taxonomy" id="1416778"/>
    <lineage>
        <taxon>Bacteria</taxon>
        <taxon>Pseudomonadati</taxon>
        <taxon>Bacteroidota</taxon>
        <taxon>Flavobacteriia</taxon>
        <taxon>Flavobacteriales</taxon>
        <taxon>Weeksellaceae</taxon>
        <taxon>Chryseobacterium group</taxon>
        <taxon>Chryseobacterium</taxon>
    </lineage>
</organism>
<feature type="domain" description="TonB-dependent receptor plug" evidence="12">
    <location>
        <begin position="50"/>
        <end position="156"/>
    </location>
</feature>
<keyword evidence="7 8" id="KW-0998">Cell outer membrane</keyword>
<evidence type="ECO:0000313" key="13">
    <source>
        <dbReference type="EMBL" id="SHF22179.1"/>
    </source>
</evidence>
<comment type="subcellular location">
    <subcellularLocation>
        <location evidence="1 8">Cell outer membrane</location>
        <topology evidence="1 8">Multi-pass membrane protein</topology>
    </subcellularLocation>
</comment>
<dbReference type="Proteomes" id="UP000184518">
    <property type="component" value="Unassembled WGS sequence"/>
</dbReference>
<evidence type="ECO:0000256" key="10">
    <source>
        <dbReference type="SAM" id="SignalP"/>
    </source>
</evidence>
<keyword evidence="4 8" id="KW-0812">Transmembrane</keyword>
<dbReference type="STRING" id="1416778.SAMN05443633_103287"/>
<dbReference type="Pfam" id="PF07715">
    <property type="entry name" value="Plug"/>
    <property type="match status" value="1"/>
</dbReference>
<evidence type="ECO:0000256" key="6">
    <source>
        <dbReference type="ARBA" id="ARBA00023136"/>
    </source>
</evidence>
<dbReference type="NCBIfam" id="TIGR04056">
    <property type="entry name" value="OMP_RagA_SusC"/>
    <property type="match status" value="1"/>
</dbReference>
<evidence type="ECO:0000256" key="5">
    <source>
        <dbReference type="ARBA" id="ARBA00023077"/>
    </source>
</evidence>
<dbReference type="EMBL" id="FQUT01000003">
    <property type="protein sequence ID" value="SHF22179.1"/>
    <property type="molecule type" value="Genomic_DNA"/>
</dbReference>
<keyword evidence="14" id="KW-1185">Reference proteome</keyword>
<evidence type="ECO:0000256" key="1">
    <source>
        <dbReference type="ARBA" id="ARBA00004571"/>
    </source>
</evidence>
<dbReference type="Gene3D" id="2.40.170.20">
    <property type="entry name" value="TonB-dependent receptor, beta-barrel domain"/>
    <property type="match status" value="1"/>
</dbReference>
<feature type="domain" description="TonB-dependent receptor-like beta-barrel" evidence="11">
    <location>
        <begin position="365"/>
        <end position="824"/>
    </location>
</feature>
<reference evidence="14" key="1">
    <citation type="submission" date="2016-11" db="EMBL/GenBank/DDBJ databases">
        <authorList>
            <person name="Varghese N."/>
            <person name="Submissions S."/>
        </authorList>
    </citation>
    <scope>NUCLEOTIDE SEQUENCE [LARGE SCALE GENOMIC DNA]</scope>
    <source>
        <strain evidence="14">DSM 27619</strain>
    </source>
</reference>
<evidence type="ECO:0000256" key="8">
    <source>
        <dbReference type="PROSITE-ProRule" id="PRU01360"/>
    </source>
</evidence>
<dbReference type="GO" id="GO:0009279">
    <property type="term" value="C:cell outer membrane"/>
    <property type="evidence" value="ECO:0007669"/>
    <property type="project" value="UniProtKB-SubCell"/>
</dbReference>
<dbReference type="InterPro" id="IPR012910">
    <property type="entry name" value="Plug_dom"/>
</dbReference>
<keyword evidence="5 9" id="KW-0798">TonB box</keyword>
<dbReference type="Pfam" id="PF00593">
    <property type="entry name" value="TonB_dep_Rec_b-barrel"/>
    <property type="match status" value="1"/>
</dbReference>
<feature type="chain" id="PRO_5009908659" evidence="10">
    <location>
        <begin position="19"/>
        <end position="996"/>
    </location>
</feature>
<accession>A0A1M4ZVX9</accession>
<dbReference type="InterPro" id="IPR036942">
    <property type="entry name" value="Beta-barrel_TonB_sf"/>
</dbReference>